<dbReference type="Gene3D" id="3.40.50.720">
    <property type="entry name" value="NAD(P)-binding Rossmann-like Domain"/>
    <property type="match status" value="2"/>
</dbReference>
<dbReference type="EMBL" id="AP025739">
    <property type="protein sequence ID" value="BDI29516.1"/>
    <property type="molecule type" value="Genomic_DNA"/>
</dbReference>
<dbReference type="InterPro" id="IPR036291">
    <property type="entry name" value="NAD(P)-bd_dom_sf"/>
</dbReference>
<dbReference type="SUPFAM" id="SSF143548">
    <property type="entry name" value="Serine metabolism enzymes domain"/>
    <property type="match status" value="1"/>
</dbReference>
<dbReference type="InterPro" id="IPR029752">
    <property type="entry name" value="D-isomer_DH_CS1"/>
</dbReference>
<dbReference type="InterPro" id="IPR006140">
    <property type="entry name" value="D-isomer_DH_NAD-bd"/>
</dbReference>
<dbReference type="Proteomes" id="UP000287394">
    <property type="component" value="Chromosome"/>
</dbReference>
<evidence type="ECO:0000256" key="4">
    <source>
        <dbReference type="ARBA" id="ARBA00021582"/>
    </source>
</evidence>
<dbReference type="FunFam" id="3.30.70.260:FF:000008">
    <property type="entry name" value="D-3-phosphoglycerate dehydrogenase, chloroplastic"/>
    <property type="match status" value="1"/>
</dbReference>
<keyword evidence="13" id="KW-1185">Reference proteome</keyword>
<dbReference type="InterPro" id="IPR029753">
    <property type="entry name" value="D-isomer_DH_CS"/>
</dbReference>
<dbReference type="SUPFAM" id="SSF52283">
    <property type="entry name" value="Formate/glycerate dehydrogenase catalytic domain-like"/>
    <property type="match status" value="1"/>
</dbReference>
<gene>
    <name evidence="12" type="primary">serA</name>
    <name evidence="12" type="ORF">CCAX7_15670</name>
</gene>
<dbReference type="InterPro" id="IPR006139">
    <property type="entry name" value="D-isomer_2_OHA_DH_cat_dom"/>
</dbReference>
<keyword evidence="8 11" id="KW-0718">Serine biosynthesis</keyword>
<dbReference type="Pfam" id="PF19304">
    <property type="entry name" value="PGDH_inter"/>
    <property type="match status" value="1"/>
</dbReference>
<dbReference type="InterPro" id="IPR029009">
    <property type="entry name" value="ASB_dom_sf"/>
</dbReference>
<dbReference type="PROSITE" id="PS51671">
    <property type="entry name" value="ACT"/>
    <property type="match status" value="1"/>
</dbReference>
<dbReference type="OrthoDB" id="9805416at2"/>
<dbReference type="Gene3D" id="3.30.70.260">
    <property type="match status" value="1"/>
</dbReference>
<dbReference type="PANTHER" id="PTHR42789">
    <property type="entry name" value="D-ISOMER SPECIFIC 2-HYDROXYACID DEHYDROGENASE FAMILY PROTEIN (AFU_ORTHOLOGUE AFUA_6G10090)"/>
    <property type="match status" value="1"/>
</dbReference>
<dbReference type="GO" id="GO:0051287">
    <property type="term" value="F:NAD binding"/>
    <property type="evidence" value="ECO:0007669"/>
    <property type="project" value="UniProtKB-UniRule"/>
</dbReference>
<dbReference type="RefSeq" id="WP_119322605.1">
    <property type="nucleotide sequence ID" value="NZ_AP025739.1"/>
</dbReference>
<comment type="similarity">
    <text evidence="3 11">Belongs to the D-isomer specific 2-hydroxyacid dehydrogenase family.</text>
</comment>
<dbReference type="GO" id="GO:0004617">
    <property type="term" value="F:phosphoglycerate dehydrogenase activity"/>
    <property type="evidence" value="ECO:0007669"/>
    <property type="project" value="UniProtKB-UniRule"/>
</dbReference>
<dbReference type="Pfam" id="PF00389">
    <property type="entry name" value="2-Hacid_dh"/>
    <property type="match status" value="1"/>
</dbReference>
<sequence length="526" mass="55408">MPRVLVSDPIAPEGIAILKQVADVDVKTGLPKEELASIIGEYDALAVRSETKVTAEVLANAHKLKIIGRAGVGVDNIDVETATKRGILVVNSPEGNTLAAAELSVAMLLALARNIPQADQALRNGEWKRSKYMGSEVYGKSLGVIGLGKIGKEVVKRAQAFGMSILGYDPYLKPEQAEKLGIRLVDLPTLYKESDYITVHVPKTKETSGMIGAEQLATMKPTVRLINCARGGIIDEAALAQAAKDGKIGGAAIDVFTTEPAPADNPLLGIPTIITTPHLGASTEEAQVNVAIDIAEQIADVLSGKPARAAVNMPSVSAEVLARIQPYLTLAEKIGSLQSQLTTSGVRAIEVVYKGDFGDLPTLHITRGAVKGVLDTVVPESVNYVNAPGLAASRGINITESRTGADESGSPVLTVRAETQSGWREISGTVFGPKDIRILTIDGYRVDVKPEGFLLVTKHTDRPGVIGKVGTLLGDKGVNIAGMHVGRESEGKGALMVLLIDSAIPDGGVEEILKIDGMENARQVQL</sequence>
<dbReference type="AlphaFoldDB" id="A0A402CZ98"/>
<comment type="function">
    <text evidence="1">Catalyzes the reversible oxidation of 3-phospho-D-glycerate to 3-phosphonooxypyruvate, the first step of the phosphorylated L-serine biosynthesis pathway. Also catalyzes the reversible oxidation of 2-hydroxyglutarate to 2-oxoglutarate.</text>
</comment>
<evidence type="ECO:0000256" key="7">
    <source>
        <dbReference type="ARBA" id="ARBA00023027"/>
    </source>
</evidence>
<dbReference type="Pfam" id="PF01842">
    <property type="entry name" value="ACT"/>
    <property type="match status" value="1"/>
</dbReference>
<evidence type="ECO:0000256" key="6">
    <source>
        <dbReference type="ARBA" id="ARBA00023002"/>
    </source>
</evidence>
<dbReference type="InterPro" id="IPR045865">
    <property type="entry name" value="ACT-like_dom_sf"/>
</dbReference>
<evidence type="ECO:0000313" key="12">
    <source>
        <dbReference type="EMBL" id="BDI29516.1"/>
    </source>
</evidence>
<dbReference type="Pfam" id="PF02826">
    <property type="entry name" value="2-Hacid_dh_C"/>
    <property type="match status" value="1"/>
</dbReference>
<dbReference type="CDD" id="cd12173">
    <property type="entry name" value="PGDH_4"/>
    <property type="match status" value="1"/>
</dbReference>
<dbReference type="FunCoup" id="A0A402CZ98">
    <property type="interactions" value="368"/>
</dbReference>
<dbReference type="PANTHER" id="PTHR42789:SF1">
    <property type="entry name" value="D-ISOMER SPECIFIC 2-HYDROXYACID DEHYDROGENASE FAMILY PROTEIN (AFU_ORTHOLOGUE AFUA_6G10090)"/>
    <property type="match status" value="1"/>
</dbReference>
<evidence type="ECO:0000256" key="10">
    <source>
        <dbReference type="ARBA" id="ARBA00048731"/>
    </source>
</evidence>
<dbReference type="InterPro" id="IPR002912">
    <property type="entry name" value="ACT_dom"/>
</dbReference>
<dbReference type="FunFam" id="3.40.50.720:FF:000021">
    <property type="entry name" value="D-3-phosphoglycerate dehydrogenase"/>
    <property type="match status" value="1"/>
</dbReference>
<comment type="catalytic activity">
    <reaction evidence="9">
        <text>(R)-2-hydroxyglutarate + NAD(+) = 2-oxoglutarate + NADH + H(+)</text>
        <dbReference type="Rhea" id="RHEA:49612"/>
        <dbReference type="ChEBI" id="CHEBI:15378"/>
        <dbReference type="ChEBI" id="CHEBI:15801"/>
        <dbReference type="ChEBI" id="CHEBI:16810"/>
        <dbReference type="ChEBI" id="CHEBI:57540"/>
        <dbReference type="ChEBI" id="CHEBI:57945"/>
        <dbReference type="EC" id="1.1.1.399"/>
    </reaction>
</comment>
<protein>
    <recommendedName>
        <fullName evidence="4 11">D-3-phosphoglycerate dehydrogenase</fullName>
        <ecNumber evidence="11">1.1.1.95</ecNumber>
    </recommendedName>
</protein>
<evidence type="ECO:0000256" key="1">
    <source>
        <dbReference type="ARBA" id="ARBA00003800"/>
    </source>
</evidence>
<dbReference type="SUPFAM" id="SSF55021">
    <property type="entry name" value="ACT-like"/>
    <property type="match status" value="1"/>
</dbReference>
<keyword evidence="6 11" id="KW-0560">Oxidoreductase</keyword>
<reference evidence="12 13" key="1">
    <citation type="journal article" date="2019" name="Int. J. Syst. Evol. Microbiol.">
        <title>Capsulimonas corticalis gen. nov., sp. nov., an aerobic capsulated bacterium, of a novel bacterial order, Capsulimonadales ord. nov., of the class Armatimonadia of the phylum Armatimonadetes.</title>
        <authorList>
            <person name="Li J."/>
            <person name="Kudo C."/>
            <person name="Tonouchi A."/>
        </authorList>
    </citation>
    <scope>NUCLEOTIDE SEQUENCE [LARGE SCALE GENOMIC DNA]</scope>
    <source>
        <strain evidence="12 13">AX-7</strain>
    </source>
</reference>
<evidence type="ECO:0000256" key="8">
    <source>
        <dbReference type="ARBA" id="ARBA00023299"/>
    </source>
</evidence>
<comment type="pathway">
    <text evidence="2 11">Amino-acid biosynthesis; L-serine biosynthesis; L-serine from 3-phospho-D-glycerate: step 1/3.</text>
</comment>
<dbReference type="KEGG" id="ccot:CCAX7_15670"/>
<dbReference type="PROSITE" id="PS00671">
    <property type="entry name" value="D_2_HYDROXYACID_DH_3"/>
    <property type="match status" value="1"/>
</dbReference>
<keyword evidence="7 11" id="KW-0520">NAD</keyword>
<dbReference type="EC" id="1.1.1.95" evidence="11"/>
<keyword evidence="5 11" id="KW-0028">Amino-acid biosynthesis</keyword>
<dbReference type="CDD" id="cd04902">
    <property type="entry name" value="ACT_3PGDH-xct"/>
    <property type="match status" value="1"/>
</dbReference>
<dbReference type="InterPro" id="IPR006236">
    <property type="entry name" value="PGDH"/>
</dbReference>
<evidence type="ECO:0000256" key="11">
    <source>
        <dbReference type="RuleBase" id="RU363003"/>
    </source>
</evidence>
<name>A0A402CZ98_9BACT</name>
<dbReference type="NCBIfam" id="TIGR01327">
    <property type="entry name" value="PGDH"/>
    <property type="match status" value="1"/>
</dbReference>
<organism evidence="12 13">
    <name type="scientific">Capsulimonas corticalis</name>
    <dbReference type="NCBI Taxonomy" id="2219043"/>
    <lineage>
        <taxon>Bacteria</taxon>
        <taxon>Bacillati</taxon>
        <taxon>Armatimonadota</taxon>
        <taxon>Armatimonadia</taxon>
        <taxon>Capsulimonadales</taxon>
        <taxon>Capsulimonadaceae</taxon>
        <taxon>Capsulimonas</taxon>
    </lineage>
</organism>
<dbReference type="GO" id="GO:0006564">
    <property type="term" value="P:L-serine biosynthetic process"/>
    <property type="evidence" value="ECO:0007669"/>
    <property type="project" value="UniProtKB-UniRule"/>
</dbReference>
<evidence type="ECO:0000256" key="5">
    <source>
        <dbReference type="ARBA" id="ARBA00022605"/>
    </source>
</evidence>
<dbReference type="SUPFAM" id="SSF51735">
    <property type="entry name" value="NAD(P)-binding Rossmann-fold domains"/>
    <property type="match status" value="1"/>
</dbReference>
<evidence type="ECO:0000313" key="13">
    <source>
        <dbReference type="Proteomes" id="UP000287394"/>
    </source>
</evidence>
<dbReference type="Gene3D" id="3.30.1330.90">
    <property type="entry name" value="D-3-phosphoglycerate dehydrogenase, domain 3"/>
    <property type="match status" value="1"/>
</dbReference>
<evidence type="ECO:0000256" key="3">
    <source>
        <dbReference type="ARBA" id="ARBA00005854"/>
    </source>
</evidence>
<proteinExistence type="inferred from homology"/>
<dbReference type="InterPro" id="IPR045626">
    <property type="entry name" value="PGDH_ASB_dom"/>
</dbReference>
<dbReference type="PROSITE" id="PS00065">
    <property type="entry name" value="D_2_HYDROXYACID_DH_1"/>
    <property type="match status" value="1"/>
</dbReference>
<comment type="catalytic activity">
    <reaction evidence="10 11">
        <text>(2R)-3-phosphoglycerate + NAD(+) = 3-phosphooxypyruvate + NADH + H(+)</text>
        <dbReference type="Rhea" id="RHEA:12641"/>
        <dbReference type="ChEBI" id="CHEBI:15378"/>
        <dbReference type="ChEBI" id="CHEBI:18110"/>
        <dbReference type="ChEBI" id="CHEBI:57540"/>
        <dbReference type="ChEBI" id="CHEBI:57945"/>
        <dbReference type="ChEBI" id="CHEBI:58272"/>
        <dbReference type="EC" id="1.1.1.95"/>
    </reaction>
</comment>
<accession>A0A402CZ98</accession>
<dbReference type="InterPro" id="IPR050857">
    <property type="entry name" value="D-2-hydroxyacid_DH"/>
</dbReference>
<evidence type="ECO:0000256" key="2">
    <source>
        <dbReference type="ARBA" id="ARBA00005216"/>
    </source>
</evidence>
<dbReference type="FunFam" id="3.30.1330.90:FF:000003">
    <property type="entry name" value="D-3-phosphoglycerate dehydrogenase"/>
    <property type="match status" value="1"/>
</dbReference>
<evidence type="ECO:0000256" key="9">
    <source>
        <dbReference type="ARBA" id="ARBA00048126"/>
    </source>
</evidence>